<dbReference type="EMBL" id="CYTW01000006">
    <property type="protein sequence ID" value="CUK12751.1"/>
    <property type="molecule type" value="Genomic_DNA"/>
</dbReference>
<keyword evidence="2" id="KW-1185">Reference proteome</keyword>
<evidence type="ECO:0000313" key="2">
    <source>
        <dbReference type="Proteomes" id="UP000051870"/>
    </source>
</evidence>
<proteinExistence type="predicted"/>
<gene>
    <name evidence="1" type="ORF">PH7735_03715</name>
</gene>
<protein>
    <recommendedName>
        <fullName evidence="3">Flagellar protein</fullName>
    </recommendedName>
</protein>
<dbReference type="Gene3D" id="1.10.3700.10">
    <property type="entry name" value="AGR C 984p-like"/>
    <property type="match status" value="1"/>
</dbReference>
<dbReference type="AlphaFoldDB" id="A0A0P1IX81"/>
<dbReference type="InterPro" id="IPR023157">
    <property type="entry name" value="AGR-C-984p-like_sf"/>
</dbReference>
<sequence>MTFQPILPLGGLAGWSLLQRTKDAQIDSFSSVPEQERRSEYFLENISKVETAQQLVEDRQLLQVALGAFGLSDDLDNRYFIQKILEGGTTHSDALANQMTDSRYQSLAEAFAFDRSSGPATLEPGFAEKITSLFTERSFEEAVGVQDETLRLSLNAQRELADLASDSMSDNAKWYRVMGSAPLREVFETALGLPSSFGELDIDKQLEVFREKTLQLGGDSEISQFTEQDNVDSLVERYLLMSQLDSGLSMSSAQIAITLLQS</sequence>
<evidence type="ECO:0008006" key="3">
    <source>
        <dbReference type="Google" id="ProtNLM"/>
    </source>
</evidence>
<evidence type="ECO:0000313" key="1">
    <source>
        <dbReference type="EMBL" id="CUK12751.1"/>
    </source>
</evidence>
<name>A0A0P1IX81_9RHOB</name>
<dbReference type="GeneID" id="83882688"/>
<reference evidence="2" key="1">
    <citation type="submission" date="2015-09" db="EMBL/GenBank/DDBJ databases">
        <authorList>
            <person name="Rodrigo-Torres Lidia"/>
            <person name="Arahal R.David."/>
        </authorList>
    </citation>
    <scope>NUCLEOTIDE SEQUENCE [LARGE SCALE GENOMIC DNA]</scope>
    <source>
        <strain evidence="2">CECT 7735</strain>
    </source>
</reference>
<dbReference type="InterPro" id="IPR010626">
    <property type="entry name" value="DUF1217"/>
</dbReference>
<dbReference type="Proteomes" id="UP000051870">
    <property type="component" value="Unassembled WGS sequence"/>
</dbReference>
<organism evidence="1 2">
    <name type="scientific">Shimia thalassica</name>
    <dbReference type="NCBI Taxonomy" id="1715693"/>
    <lineage>
        <taxon>Bacteria</taxon>
        <taxon>Pseudomonadati</taxon>
        <taxon>Pseudomonadota</taxon>
        <taxon>Alphaproteobacteria</taxon>
        <taxon>Rhodobacterales</taxon>
        <taxon>Roseobacteraceae</taxon>
    </lineage>
</organism>
<accession>A0A0P1IX81</accession>
<dbReference type="SUPFAM" id="SSF158837">
    <property type="entry name" value="AGR C 984p-like"/>
    <property type="match status" value="1"/>
</dbReference>
<dbReference type="STRING" id="1715693.PH7735_03715"/>
<dbReference type="RefSeq" id="WP_058312886.1">
    <property type="nucleotide sequence ID" value="NZ_CYTW01000006.1"/>
</dbReference>
<dbReference type="Pfam" id="PF06748">
    <property type="entry name" value="DUF1217"/>
    <property type="match status" value="1"/>
</dbReference>